<feature type="domain" description="C-type lectin" evidence="4">
    <location>
        <begin position="145"/>
        <end position="252"/>
    </location>
</feature>
<dbReference type="Proteomes" id="UP000261640">
    <property type="component" value="Unplaced"/>
</dbReference>
<dbReference type="Gene3D" id="3.10.100.10">
    <property type="entry name" value="Mannose-Binding Protein A, subunit A"/>
    <property type="match status" value="1"/>
</dbReference>
<keyword evidence="3" id="KW-1133">Transmembrane helix</keyword>
<feature type="transmembrane region" description="Helical" evidence="3">
    <location>
        <begin position="35"/>
        <end position="54"/>
    </location>
</feature>
<dbReference type="InterPro" id="IPR001304">
    <property type="entry name" value="C-type_lectin-like"/>
</dbReference>
<reference evidence="5" key="2">
    <citation type="submission" date="2025-09" db="UniProtKB">
        <authorList>
            <consortium name="Ensembl"/>
        </authorList>
    </citation>
    <scope>IDENTIFICATION</scope>
</reference>
<keyword evidence="1" id="KW-0430">Lectin</keyword>
<dbReference type="SMART" id="SM00034">
    <property type="entry name" value="CLECT"/>
    <property type="match status" value="1"/>
</dbReference>
<evidence type="ECO:0000313" key="6">
    <source>
        <dbReference type="Proteomes" id="UP000261640"/>
    </source>
</evidence>
<dbReference type="InterPro" id="IPR016187">
    <property type="entry name" value="CTDL_fold"/>
</dbReference>
<dbReference type="SUPFAM" id="SSF56436">
    <property type="entry name" value="C-type lectin-like"/>
    <property type="match status" value="1"/>
</dbReference>
<dbReference type="FunCoup" id="A0A3Q3LRK5">
    <property type="interactions" value="780"/>
</dbReference>
<evidence type="ECO:0000259" key="4">
    <source>
        <dbReference type="PROSITE" id="PS50041"/>
    </source>
</evidence>
<dbReference type="Pfam" id="PF00059">
    <property type="entry name" value="Lectin_C"/>
    <property type="match status" value="1"/>
</dbReference>
<organism evidence="5 6">
    <name type="scientific">Mastacembelus armatus</name>
    <name type="common">zig-zag eel</name>
    <dbReference type="NCBI Taxonomy" id="205130"/>
    <lineage>
        <taxon>Eukaryota</taxon>
        <taxon>Metazoa</taxon>
        <taxon>Chordata</taxon>
        <taxon>Craniata</taxon>
        <taxon>Vertebrata</taxon>
        <taxon>Euteleostomi</taxon>
        <taxon>Actinopterygii</taxon>
        <taxon>Neopterygii</taxon>
        <taxon>Teleostei</taxon>
        <taxon>Neoteleostei</taxon>
        <taxon>Acanthomorphata</taxon>
        <taxon>Anabantaria</taxon>
        <taxon>Synbranchiformes</taxon>
        <taxon>Mastacembelidae</taxon>
        <taxon>Mastacembelus</taxon>
    </lineage>
</organism>
<feature type="region of interest" description="Disordered" evidence="2">
    <location>
        <begin position="262"/>
        <end position="285"/>
    </location>
</feature>
<evidence type="ECO:0000313" key="5">
    <source>
        <dbReference type="Ensembl" id="ENSMAMP00000015862.2"/>
    </source>
</evidence>
<dbReference type="InterPro" id="IPR033989">
    <property type="entry name" value="CD209-like_CTLD"/>
</dbReference>
<keyword evidence="3" id="KW-0472">Membrane</keyword>
<keyword evidence="6" id="KW-1185">Reference proteome</keyword>
<dbReference type="AlphaFoldDB" id="A0A3Q3LRK5"/>
<dbReference type="Ensembl" id="ENSMAMT00000016294.2">
    <property type="protein sequence ID" value="ENSMAMP00000015862.2"/>
    <property type="gene ID" value="ENSMAMG00000010752.2"/>
</dbReference>
<dbReference type="InterPro" id="IPR016186">
    <property type="entry name" value="C-type_lectin-like/link_sf"/>
</dbReference>
<evidence type="ECO:0000256" key="1">
    <source>
        <dbReference type="ARBA" id="ARBA00022734"/>
    </source>
</evidence>
<dbReference type="InterPro" id="IPR050111">
    <property type="entry name" value="C-type_lectin/snaclec_domain"/>
</dbReference>
<reference evidence="5" key="1">
    <citation type="submission" date="2025-08" db="UniProtKB">
        <authorList>
            <consortium name="Ensembl"/>
        </authorList>
    </citation>
    <scope>IDENTIFICATION</scope>
</reference>
<accession>A0A3Q3LRK5</accession>
<proteinExistence type="predicted"/>
<evidence type="ECO:0000256" key="3">
    <source>
        <dbReference type="SAM" id="Phobius"/>
    </source>
</evidence>
<sequence length="305" mass="34799">MTTEYHDDAEDDSSSFWNKESPPVSFSGVSRFRRWLFPALGAAVILVLIIAVGASSREDTVRFLFRTLSPSSRFSDPDAAKDVRRMKFAVESNRDELSSVSEALKQLSVLDTLSRTVTKLKCSFERFTNNGSVSGGCCPLGWEAFGSSCYFYSKMSLTWHEAKDWCNGHESHLVILLTDEDWDFVTQHTMGAFHWVGLTDERTGKWEWVNETPYIMNRRRWKPGQPDNWTGHGLGAGTEDCAHLHHDGRLNDLHYTTRAAERQEPQNTHHRQNVDSSAAESSPRPMTCVWSRPLLRLFTNKTKYL</sequence>
<evidence type="ECO:0000256" key="2">
    <source>
        <dbReference type="SAM" id="MobiDB-lite"/>
    </source>
</evidence>
<dbReference type="STRING" id="205130.ENSMAMP00000015862"/>
<dbReference type="GeneTree" id="ENSGT00940000165297"/>
<dbReference type="CDD" id="cd03590">
    <property type="entry name" value="CLECT_DC-SIGN_like"/>
    <property type="match status" value="1"/>
</dbReference>
<keyword evidence="3" id="KW-0812">Transmembrane</keyword>
<protein>
    <submittedName>
        <fullName evidence="5">Asialoglycoprotein receptor 1-like</fullName>
    </submittedName>
</protein>
<feature type="region of interest" description="Disordered" evidence="2">
    <location>
        <begin position="1"/>
        <end position="23"/>
    </location>
</feature>
<dbReference type="PANTHER" id="PTHR22803">
    <property type="entry name" value="MANNOSE, PHOSPHOLIPASE, LECTIN RECEPTOR RELATED"/>
    <property type="match status" value="1"/>
</dbReference>
<dbReference type="InParanoid" id="A0A3Q3LRK5"/>
<name>A0A3Q3LRK5_9TELE</name>
<dbReference type="GO" id="GO:0030246">
    <property type="term" value="F:carbohydrate binding"/>
    <property type="evidence" value="ECO:0007669"/>
    <property type="project" value="UniProtKB-KW"/>
</dbReference>
<dbReference type="PROSITE" id="PS50041">
    <property type="entry name" value="C_TYPE_LECTIN_2"/>
    <property type="match status" value="1"/>
</dbReference>